<keyword evidence="1" id="KW-0732">Signal</keyword>
<evidence type="ECO:0000256" key="1">
    <source>
        <dbReference type="SAM" id="SignalP"/>
    </source>
</evidence>
<evidence type="ECO:0000313" key="2">
    <source>
        <dbReference type="EMBL" id="MFC5909962.1"/>
    </source>
</evidence>
<accession>A0ABW1G8S7</accession>
<dbReference type="PROSITE" id="PS51257">
    <property type="entry name" value="PROKAR_LIPOPROTEIN"/>
    <property type="match status" value="1"/>
</dbReference>
<name>A0ABW1G8S7_9ACTN</name>
<comment type="caution">
    <text evidence="2">The sequence shown here is derived from an EMBL/GenBank/DDBJ whole genome shotgun (WGS) entry which is preliminary data.</text>
</comment>
<feature type="signal peptide" evidence="1">
    <location>
        <begin position="1"/>
        <end position="21"/>
    </location>
</feature>
<gene>
    <name evidence="2" type="ORF">ACFP3V_22435</name>
</gene>
<keyword evidence="3" id="KW-1185">Reference proteome</keyword>
<sequence>MMRQRLIVFVTVTAAAALAIAAAQGCESKQARGLDERPAASSTAASSGASAAATAAPSPGAVASGVVAAAADRAVPPVDWNNRSYQDPSDGSRIDLVQGRSAGSGAPVTLTAVLPARYGGAPAAVVVLTRHEGAAPQDMVELYGLHSAEPVLLAAHASTGDPNGTGVWRIDRGAIVREERVPSTSGDAAVSTTRFTVAPKGTMKESWPGAASG</sequence>
<reference evidence="3" key="1">
    <citation type="journal article" date="2019" name="Int. J. Syst. Evol. Microbiol.">
        <title>The Global Catalogue of Microorganisms (GCM) 10K type strain sequencing project: providing services to taxonomists for standard genome sequencing and annotation.</title>
        <authorList>
            <consortium name="The Broad Institute Genomics Platform"/>
            <consortium name="The Broad Institute Genome Sequencing Center for Infectious Disease"/>
            <person name="Wu L."/>
            <person name="Ma J."/>
        </authorList>
    </citation>
    <scope>NUCLEOTIDE SEQUENCE [LARGE SCALE GENOMIC DNA]</scope>
    <source>
        <strain evidence="3">JCM 4816</strain>
    </source>
</reference>
<dbReference type="EMBL" id="JBHSQJ010000095">
    <property type="protein sequence ID" value="MFC5909962.1"/>
    <property type="molecule type" value="Genomic_DNA"/>
</dbReference>
<proteinExistence type="predicted"/>
<organism evidence="2 3">
    <name type="scientific">Streptacidiphilus monticola</name>
    <dbReference type="NCBI Taxonomy" id="2161674"/>
    <lineage>
        <taxon>Bacteria</taxon>
        <taxon>Bacillati</taxon>
        <taxon>Actinomycetota</taxon>
        <taxon>Actinomycetes</taxon>
        <taxon>Kitasatosporales</taxon>
        <taxon>Streptomycetaceae</taxon>
        <taxon>Streptacidiphilus</taxon>
    </lineage>
</organism>
<dbReference type="RefSeq" id="WP_380586266.1">
    <property type="nucleotide sequence ID" value="NZ_JBHSQJ010000095.1"/>
</dbReference>
<feature type="chain" id="PRO_5046321499" description="Lipoprotein" evidence="1">
    <location>
        <begin position="22"/>
        <end position="213"/>
    </location>
</feature>
<dbReference type="Proteomes" id="UP001596174">
    <property type="component" value="Unassembled WGS sequence"/>
</dbReference>
<evidence type="ECO:0008006" key="4">
    <source>
        <dbReference type="Google" id="ProtNLM"/>
    </source>
</evidence>
<protein>
    <recommendedName>
        <fullName evidence="4">Lipoprotein</fullName>
    </recommendedName>
</protein>
<evidence type="ECO:0000313" key="3">
    <source>
        <dbReference type="Proteomes" id="UP001596174"/>
    </source>
</evidence>